<keyword evidence="3" id="KW-0456">Lyase</keyword>
<proteinExistence type="inferred from homology"/>
<dbReference type="PANTHER" id="PTHR13522">
    <property type="entry name" value="U6 SNRNA PHOSPHODIESTERASE 1"/>
    <property type="match status" value="1"/>
</dbReference>
<feature type="active site" description="Proton donor/acceptor" evidence="5">
    <location>
        <position position="229"/>
    </location>
</feature>
<name>A0A9W9EJZ3_9EURO</name>
<reference evidence="7" key="1">
    <citation type="submission" date="2022-11" db="EMBL/GenBank/DDBJ databases">
        <authorList>
            <person name="Petersen C."/>
        </authorList>
    </citation>
    <scope>NUCLEOTIDE SEQUENCE</scope>
    <source>
        <strain evidence="7">IBT 30069</strain>
    </source>
</reference>
<keyword evidence="2 5" id="KW-0378">Hydrolase</keyword>
<dbReference type="HAMAP" id="MF_03040">
    <property type="entry name" value="USB1"/>
    <property type="match status" value="1"/>
</dbReference>
<dbReference type="OrthoDB" id="49151at2759"/>
<dbReference type="Pfam" id="PF09749">
    <property type="entry name" value="HVSL"/>
    <property type="match status" value="1"/>
</dbReference>
<keyword evidence="1 5" id="KW-0540">Nuclease</keyword>
<evidence type="ECO:0000313" key="8">
    <source>
        <dbReference type="Proteomes" id="UP001149165"/>
    </source>
</evidence>
<dbReference type="GO" id="GO:1990838">
    <property type="term" value="F:poly(U)-specific exoribonuclease activity, producing 3' uridine cyclic phosphate ends"/>
    <property type="evidence" value="ECO:0007669"/>
    <property type="project" value="UniProtKB-UniRule"/>
</dbReference>
<evidence type="ECO:0000256" key="1">
    <source>
        <dbReference type="ARBA" id="ARBA00022722"/>
    </source>
</evidence>
<dbReference type="EMBL" id="JAPQKH010000008">
    <property type="protein sequence ID" value="KAJ5083238.1"/>
    <property type="molecule type" value="Genomic_DNA"/>
</dbReference>
<comment type="subcellular location">
    <subcellularLocation>
        <location evidence="5">Nucleus</location>
    </subcellularLocation>
</comment>
<organism evidence="7 8">
    <name type="scientific">Penicillium angulare</name>
    <dbReference type="NCBI Taxonomy" id="116970"/>
    <lineage>
        <taxon>Eukaryota</taxon>
        <taxon>Fungi</taxon>
        <taxon>Dikarya</taxon>
        <taxon>Ascomycota</taxon>
        <taxon>Pezizomycotina</taxon>
        <taxon>Eurotiomycetes</taxon>
        <taxon>Eurotiomycetidae</taxon>
        <taxon>Eurotiales</taxon>
        <taxon>Aspergillaceae</taxon>
        <taxon>Penicillium</taxon>
    </lineage>
</organism>
<evidence type="ECO:0000256" key="6">
    <source>
        <dbReference type="SAM" id="MobiDB-lite"/>
    </source>
</evidence>
<dbReference type="GO" id="GO:0016829">
    <property type="term" value="F:lyase activity"/>
    <property type="evidence" value="ECO:0007669"/>
    <property type="project" value="UniProtKB-KW"/>
</dbReference>
<comment type="similarity">
    <text evidence="5">Belongs to the 2H phosphoesterase superfamily. USB1 family.</text>
</comment>
<gene>
    <name evidence="5" type="primary">USB1</name>
    <name evidence="7" type="ORF">N7456_012665</name>
</gene>
<dbReference type="InterPro" id="IPR027521">
    <property type="entry name" value="Usb1"/>
</dbReference>
<dbReference type="EC" id="3.1.4.-" evidence="5"/>
<evidence type="ECO:0000313" key="7">
    <source>
        <dbReference type="EMBL" id="KAJ5083238.1"/>
    </source>
</evidence>
<evidence type="ECO:0000256" key="4">
    <source>
        <dbReference type="ARBA" id="ARBA00023242"/>
    </source>
</evidence>
<sequence length="282" mass="32109">MSLVQYSDSGSDSDSDAELPPPKRPRHIIQPISDLPPLPPTFHDLYASSTRVSVQDDPTLHGGRKRVTPHVEGNWPTHLYLEWYPSKEELPLLKNLIPSQSKDRAKNQVRIHSLLHSDLGAQLPLHISLSRSVVLRTEQRTLFMDSVQKAVEGSRIPPFNVIPDRLMWAPNHDRTRWFLVLHVQRPKENTLNALLWSSNRALARVGQPPLYASSVDDASHQQDYSDNFHISIAWTLTEPRAENTQYLTNIDLDPLQDLHIQFDCLKVKIGNNVTSIPLPMNM</sequence>
<dbReference type="Proteomes" id="UP001149165">
    <property type="component" value="Unassembled WGS sequence"/>
</dbReference>
<dbReference type="GO" id="GO:0034477">
    <property type="term" value="P:U6 snRNA 3'-end processing"/>
    <property type="evidence" value="ECO:0007669"/>
    <property type="project" value="UniProtKB-UniRule"/>
</dbReference>
<keyword evidence="4 5" id="KW-0539">Nucleus</keyword>
<dbReference type="Gene3D" id="3.90.1140.10">
    <property type="entry name" value="Cyclic phosphodiesterase"/>
    <property type="match status" value="1"/>
</dbReference>
<evidence type="ECO:0000256" key="5">
    <source>
        <dbReference type="HAMAP-Rule" id="MF_03040"/>
    </source>
</evidence>
<comment type="caution">
    <text evidence="7">The sequence shown here is derived from an EMBL/GenBank/DDBJ whole genome shotgun (WGS) entry which is preliminary data.</text>
</comment>
<dbReference type="PANTHER" id="PTHR13522:SF3">
    <property type="entry name" value="U6 SNRNA PHOSPHODIESTERASE 1"/>
    <property type="match status" value="1"/>
</dbReference>
<dbReference type="AlphaFoldDB" id="A0A9W9EJZ3"/>
<accession>A0A9W9EJZ3</accession>
<comment type="function">
    <text evidence="5">Phosphodiesterase responsible for the U6 snRNA 3' end processing. Acts as an exoribonuclease (RNase) responsible for trimming the poly(U) tract of the last nucleotides in the pre-U6 snRNA molecule, leading to the formation of mature U6 snRNA.</text>
</comment>
<evidence type="ECO:0000256" key="3">
    <source>
        <dbReference type="ARBA" id="ARBA00023239"/>
    </source>
</evidence>
<feature type="region of interest" description="Disordered" evidence="6">
    <location>
        <begin position="1"/>
        <end position="27"/>
    </location>
</feature>
<protein>
    <recommendedName>
        <fullName evidence="5">U6 snRNA phosphodiesterase</fullName>
        <ecNumber evidence="5">3.1.4.-</ecNumber>
    </recommendedName>
</protein>
<evidence type="ECO:0000256" key="2">
    <source>
        <dbReference type="ARBA" id="ARBA00022801"/>
    </source>
</evidence>
<feature type="active site" description="Proton donor/acceptor" evidence="5">
    <location>
        <position position="126"/>
    </location>
</feature>
<reference evidence="7" key="2">
    <citation type="journal article" date="2023" name="IMA Fungus">
        <title>Comparative genomic study of the Penicillium genus elucidates a diverse pangenome and 15 lateral gene transfer events.</title>
        <authorList>
            <person name="Petersen C."/>
            <person name="Sorensen T."/>
            <person name="Nielsen M.R."/>
            <person name="Sondergaard T.E."/>
            <person name="Sorensen J.L."/>
            <person name="Fitzpatrick D.A."/>
            <person name="Frisvad J.C."/>
            <person name="Nielsen K.L."/>
        </authorList>
    </citation>
    <scope>NUCLEOTIDE SEQUENCE</scope>
    <source>
        <strain evidence="7">IBT 30069</strain>
    </source>
</reference>
<dbReference type="GO" id="GO:0005634">
    <property type="term" value="C:nucleus"/>
    <property type="evidence" value="ECO:0007669"/>
    <property type="project" value="UniProtKB-SubCell"/>
</dbReference>
<keyword evidence="8" id="KW-1185">Reference proteome</keyword>